<dbReference type="RefSeq" id="WP_184698436.1">
    <property type="nucleotide sequence ID" value="NZ_BAABEG010000001.1"/>
</dbReference>
<dbReference type="InterPro" id="IPR022344">
    <property type="entry name" value="GTA_major-tail"/>
</dbReference>
<proteinExistence type="predicted"/>
<keyword evidence="2" id="KW-1185">Reference proteome</keyword>
<name>A0A7X0KJU3_9HYPH</name>
<dbReference type="Pfam" id="PF06199">
    <property type="entry name" value="Phage_tail_2"/>
    <property type="match status" value="1"/>
</dbReference>
<dbReference type="InterPro" id="IPR011855">
    <property type="entry name" value="Phgtail_TP901_1"/>
</dbReference>
<dbReference type="EMBL" id="JACHOU010000002">
    <property type="protein sequence ID" value="MBB6353401.1"/>
    <property type="molecule type" value="Genomic_DNA"/>
</dbReference>
<reference evidence="1 2" key="1">
    <citation type="submission" date="2020-08" db="EMBL/GenBank/DDBJ databases">
        <title>Genomic Encyclopedia of Type Strains, Phase IV (KMG-IV): sequencing the most valuable type-strain genomes for metagenomic binning, comparative biology and taxonomic classification.</title>
        <authorList>
            <person name="Goeker M."/>
        </authorList>
    </citation>
    <scope>NUCLEOTIDE SEQUENCE [LARGE SCALE GENOMIC DNA]</scope>
    <source>
        <strain evidence="1 2">DSM 7051</strain>
    </source>
</reference>
<dbReference type="NCBIfam" id="TIGR02126">
    <property type="entry name" value="phgtail_TP901_1"/>
    <property type="match status" value="1"/>
</dbReference>
<dbReference type="Proteomes" id="UP000536262">
    <property type="component" value="Unassembled WGS sequence"/>
</dbReference>
<sequence>MVAQKGKDLLLKIDTNGLGSFVTVAGLRSKRIAFNSETVDITDAESAGRWRELLAGSGVQRAAVSGSGIFKDQQSDARIRTCFFGSEIVRWQLAVPDFGVVDGPFQITALEYTGNHDGEVTFEVALESAGVVGFTVAP</sequence>
<organism evidence="1 2">
    <name type="scientific">Aminobacter aganoensis</name>
    <dbReference type="NCBI Taxonomy" id="83264"/>
    <lineage>
        <taxon>Bacteria</taxon>
        <taxon>Pseudomonadati</taxon>
        <taxon>Pseudomonadota</taxon>
        <taxon>Alphaproteobacteria</taxon>
        <taxon>Hyphomicrobiales</taxon>
        <taxon>Phyllobacteriaceae</taxon>
        <taxon>Aminobacter</taxon>
    </lineage>
</organism>
<protein>
    <submittedName>
        <fullName evidence="1">TP901-1 family phage major tail protein</fullName>
    </submittedName>
</protein>
<evidence type="ECO:0000313" key="2">
    <source>
        <dbReference type="Proteomes" id="UP000536262"/>
    </source>
</evidence>
<evidence type="ECO:0000313" key="1">
    <source>
        <dbReference type="EMBL" id="MBB6353401.1"/>
    </source>
</evidence>
<gene>
    <name evidence="1" type="ORF">GGR00_001169</name>
</gene>
<accession>A0A7X0KJU3</accession>
<dbReference type="AlphaFoldDB" id="A0A7X0KJU3"/>
<dbReference type="PRINTS" id="PR01996">
    <property type="entry name" value="MTP1FAMILY"/>
</dbReference>
<comment type="caution">
    <text evidence="1">The sequence shown here is derived from an EMBL/GenBank/DDBJ whole genome shotgun (WGS) entry which is preliminary data.</text>
</comment>